<accession>A0ABU8FFL7</accession>
<gene>
    <name evidence="2" type="ORF">WAZ07_09090</name>
</gene>
<reference evidence="2 3" key="1">
    <citation type="submission" date="2024-01" db="EMBL/GenBank/DDBJ databases">
        <title>Seven novel Bacillus-like species.</title>
        <authorList>
            <person name="Liu G."/>
        </authorList>
    </citation>
    <scope>NUCLEOTIDE SEQUENCE [LARGE SCALE GENOMIC DNA]</scope>
    <source>
        <strain evidence="2 3">FJAT-51639</strain>
    </source>
</reference>
<comment type="caution">
    <text evidence="2">The sequence shown here is derived from an EMBL/GenBank/DDBJ whole genome shotgun (WGS) entry which is preliminary data.</text>
</comment>
<evidence type="ECO:0000313" key="3">
    <source>
        <dbReference type="Proteomes" id="UP001372526"/>
    </source>
</evidence>
<evidence type="ECO:0000313" key="2">
    <source>
        <dbReference type="EMBL" id="MEI4801479.1"/>
    </source>
</evidence>
<keyword evidence="3" id="KW-1185">Reference proteome</keyword>
<name>A0ABU8FFL7_9BACI</name>
<organism evidence="2 3">
    <name type="scientific">Bacillus bruguierae</name>
    <dbReference type="NCBI Taxonomy" id="3127667"/>
    <lineage>
        <taxon>Bacteria</taxon>
        <taxon>Bacillati</taxon>
        <taxon>Bacillota</taxon>
        <taxon>Bacilli</taxon>
        <taxon>Bacillales</taxon>
        <taxon>Bacillaceae</taxon>
        <taxon>Bacillus</taxon>
    </lineage>
</organism>
<evidence type="ECO:0000256" key="1">
    <source>
        <dbReference type="SAM" id="Phobius"/>
    </source>
</evidence>
<dbReference type="RefSeq" id="WP_090915851.1">
    <property type="nucleotide sequence ID" value="NZ_JBAWSX010000004.1"/>
</dbReference>
<keyword evidence="1" id="KW-1133">Transmembrane helix</keyword>
<keyword evidence="1" id="KW-0472">Membrane</keyword>
<feature type="transmembrane region" description="Helical" evidence="1">
    <location>
        <begin position="5"/>
        <end position="22"/>
    </location>
</feature>
<feature type="transmembrane region" description="Helical" evidence="1">
    <location>
        <begin position="28"/>
        <end position="48"/>
    </location>
</feature>
<keyword evidence="1" id="KW-0812">Transmembrane</keyword>
<protein>
    <submittedName>
        <fullName evidence="2">Uncharacterized protein</fullName>
    </submittedName>
</protein>
<proteinExistence type="predicted"/>
<sequence>MKKSYLVLLLCIIFLFFCLYVLSLLQVFPLILALPLLFGAIIFAVSYFNNQKRFKGF</sequence>
<dbReference type="EMBL" id="JBAWSX010000004">
    <property type="protein sequence ID" value="MEI4801479.1"/>
    <property type="molecule type" value="Genomic_DNA"/>
</dbReference>
<dbReference type="Proteomes" id="UP001372526">
    <property type="component" value="Unassembled WGS sequence"/>
</dbReference>